<keyword evidence="2" id="KW-0813">Transport</keyword>
<dbReference type="PROSITE" id="PS50928">
    <property type="entry name" value="ABC_TM1"/>
    <property type="match status" value="1"/>
</dbReference>
<dbReference type="Pfam" id="PF00528">
    <property type="entry name" value="BPD_transp_1"/>
    <property type="match status" value="1"/>
</dbReference>
<gene>
    <name evidence="9" type="primary">gsiD_42</name>
    <name evidence="9" type="ORF">SDC9_172424</name>
</gene>
<dbReference type="InterPro" id="IPR050366">
    <property type="entry name" value="BP-dependent_transpt_permease"/>
</dbReference>
<organism evidence="9">
    <name type="scientific">bioreactor metagenome</name>
    <dbReference type="NCBI Taxonomy" id="1076179"/>
    <lineage>
        <taxon>unclassified sequences</taxon>
        <taxon>metagenomes</taxon>
        <taxon>ecological metagenomes</taxon>
    </lineage>
</organism>
<dbReference type="PANTHER" id="PTHR43386:SF1">
    <property type="entry name" value="D,D-DIPEPTIDE TRANSPORT SYSTEM PERMEASE PROTEIN DDPC-RELATED"/>
    <property type="match status" value="1"/>
</dbReference>
<evidence type="ECO:0000256" key="1">
    <source>
        <dbReference type="ARBA" id="ARBA00004651"/>
    </source>
</evidence>
<sequence>MFMGGMLGAVSGYYGGKLDNAIMRFMDVLYAVPSILLAIAIIASFGTSTFNLVMALSVGSIAVYARTVRATVMSISSSEYVEAARACGAKDILIIVKHIIPNSLAPIIVRATMGIGTAVLSTSSLSYLGLGVEPHIPEWGNVLRIGSMYLETNPYLAIFPGLAIITIVLAFNFFGDGLRDALDPKLK</sequence>
<dbReference type="PANTHER" id="PTHR43386">
    <property type="entry name" value="OLIGOPEPTIDE TRANSPORT SYSTEM PERMEASE PROTEIN APPC"/>
    <property type="match status" value="1"/>
</dbReference>
<keyword evidence="5 7" id="KW-1133">Transmembrane helix</keyword>
<feature type="transmembrane region" description="Helical" evidence="7">
    <location>
        <begin position="155"/>
        <end position="175"/>
    </location>
</feature>
<evidence type="ECO:0000256" key="2">
    <source>
        <dbReference type="ARBA" id="ARBA00022448"/>
    </source>
</evidence>
<evidence type="ECO:0000313" key="9">
    <source>
        <dbReference type="EMBL" id="MPN25017.1"/>
    </source>
</evidence>
<accession>A0A645GDN9</accession>
<comment type="caution">
    <text evidence="9">The sequence shown here is derived from an EMBL/GenBank/DDBJ whole genome shotgun (WGS) entry which is preliminary data.</text>
</comment>
<evidence type="ECO:0000256" key="4">
    <source>
        <dbReference type="ARBA" id="ARBA00022692"/>
    </source>
</evidence>
<protein>
    <submittedName>
        <fullName evidence="9">Glutathione transport system permease protein GsiD</fullName>
    </submittedName>
</protein>
<dbReference type="Gene3D" id="1.10.3720.10">
    <property type="entry name" value="MetI-like"/>
    <property type="match status" value="1"/>
</dbReference>
<feature type="transmembrane region" description="Helical" evidence="7">
    <location>
        <begin position="49"/>
        <end position="68"/>
    </location>
</feature>
<proteinExistence type="predicted"/>
<dbReference type="CDD" id="cd06261">
    <property type="entry name" value="TM_PBP2"/>
    <property type="match status" value="1"/>
</dbReference>
<name>A0A645GDN9_9ZZZZ</name>
<reference evidence="9" key="1">
    <citation type="submission" date="2019-08" db="EMBL/GenBank/DDBJ databases">
        <authorList>
            <person name="Kucharzyk K."/>
            <person name="Murdoch R.W."/>
            <person name="Higgins S."/>
            <person name="Loffler F."/>
        </authorList>
    </citation>
    <scope>NUCLEOTIDE SEQUENCE</scope>
</reference>
<dbReference type="SUPFAM" id="SSF161098">
    <property type="entry name" value="MetI-like"/>
    <property type="match status" value="1"/>
</dbReference>
<dbReference type="GO" id="GO:0055085">
    <property type="term" value="P:transmembrane transport"/>
    <property type="evidence" value="ECO:0007669"/>
    <property type="project" value="InterPro"/>
</dbReference>
<evidence type="ECO:0000256" key="3">
    <source>
        <dbReference type="ARBA" id="ARBA00022475"/>
    </source>
</evidence>
<feature type="transmembrane region" description="Helical" evidence="7">
    <location>
        <begin position="21"/>
        <end position="43"/>
    </location>
</feature>
<feature type="domain" description="ABC transmembrane type-1" evidence="8">
    <location>
        <begin position="1"/>
        <end position="175"/>
    </location>
</feature>
<comment type="subcellular location">
    <subcellularLocation>
        <location evidence="1">Cell membrane</location>
        <topology evidence="1">Multi-pass membrane protein</topology>
    </subcellularLocation>
</comment>
<dbReference type="AlphaFoldDB" id="A0A645GDN9"/>
<dbReference type="InterPro" id="IPR035906">
    <property type="entry name" value="MetI-like_sf"/>
</dbReference>
<keyword evidence="3" id="KW-1003">Cell membrane</keyword>
<keyword evidence="6 7" id="KW-0472">Membrane</keyword>
<evidence type="ECO:0000256" key="5">
    <source>
        <dbReference type="ARBA" id="ARBA00022989"/>
    </source>
</evidence>
<evidence type="ECO:0000256" key="6">
    <source>
        <dbReference type="ARBA" id="ARBA00023136"/>
    </source>
</evidence>
<dbReference type="EMBL" id="VSSQ01074047">
    <property type="protein sequence ID" value="MPN25017.1"/>
    <property type="molecule type" value="Genomic_DNA"/>
</dbReference>
<evidence type="ECO:0000259" key="8">
    <source>
        <dbReference type="PROSITE" id="PS50928"/>
    </source>
</evidence>
<dbReference type="InterPro" id="IPR000515">
    <property type="entry name" value="MetI-like"/>
</dbReference>
<dbReference type="GO" id="GO:0005886">
    <property type="term" value="C:plasma membrane"/>
    <property type="evidence" value="ECO:0007669"/>
    <property type="project" value="UniProtKB-SubCell"/>
</dbReference>
<evidence type="ECO:0000256" key="7">
    <source>
        <dbReference type="SAM" id="Phobius"/>
    </source>
</evidence>
<keyword evidence="4 7" id="KW-0812">Transmembrane</keyword>